<dbReference type="Proteomes" id="UP000529446">
    <property type="component" value="Unassembled WGS sequence"/>
</dbReference>
<dbReference type="EMBL" id="JAARVD010000008">
    <property type="protein sequence ID" value="MBC1797954.1"/>
    <property type="molecule type" value="Genomic_DNA"/>
</dbReference>
<evidence type="ECO:0000313" key="6">
    <source>
        <dbReference type="EMBL" id="MBC2117816.1"/>
    </source>
</evidence>
<evidence type="ECO:0000259" key="3">
    <source>
        <dbReference type="Pfam" id="PF11611"/>
    </source>
</evidence>
<dbReference type="EMBL" id="JAARVG010000017">
    <property type="protein sequence ID" value="MBC1794788.1"/>
    <property type="molecule type" value="Genomic_DNA"/>
</dbReference>
<evidence type="ECO:0000313" key="5">
    <source>
        <dbReference type="EMBL" id="MBC1797954.1"/>
    </source>
</evidence>
<dbReference type="Proteomes" id="UP000548082">
    <property type="component" value="Unassembled WGS sequence"/>
</dbReference>
<evidence type="ECO:0000313" key="11">
    <source>
        <dbReference type="Proteomes" id="UP000548082"/>
    </source>
</evidence>
<dbReference type="RefSeq" id="WP_185426890.1">
    <property type="nucleotide sequence ID" value="NZ_JAARRV010000006.1"/>
</dbReference>
<dbReference type="Pfam" id="PF11611">
    <property type="entry name" value="DUF4352"/>
    <property type="match status" value="1"/>
</dbReference>
<dbReference type="PROSITE" id="PS51257">
    <property type="entry name" value="PROKAR_LIPOPROTEIN"/>
    <property type="match status" value="1"/>
</dbReference>
<comment type="caution">
    <text evidence="4">The sequence shown here is derived from an EMBL/GenBank/DDBJ whole genome shotgun (WGS) entry which is preliminary data.</text>
</comment>
<dbReference type="EMBL" id="JAARYH010000007">
    <property type="protein sequence ID" value="MBC2167820.1"/>
    <property type="molecule type" value="Genomic_DNA"/>
</dbReference>
<protein>
    <submittedName>
        <fullName evidence="4">DUF4352 domain-containing protein</fullName>
    </submittedName>
</protein>
<accession>A0A7X1CN00</accession>
<sequence>MKKWIMATMAITALLFAGACGNDTTDQPKETKTSTTKEDTKVTEHVTKTVNNIDMKVGTIKTTESTKKDTNMVSIAMSFVNNDNAPVGVGAADFKIKAGDKTYTVYPQGNNFGDEFKPGETLKGNAYFELPNTITKGTLVYQPLKKEEASWSIEIPAAK</sequence>
<dbReference type="Gene3D" id="2.60.40.1240">
    <property type="match status" value="1"/>
</dbReference>
<dbReference type="AlphaFoldDB" id="A0A7X1CN00"/>
<evidence type="ECO:0000313" key="8">
    <source>
        <dbReference type="Proteomes" id="UP000519573"/>
    </source>
</evidence>
<reference evidence="8 9" key="1">
    <citation type="submission" date="2020-03" db="EMBL/GenBank/DDBJ databases">
        <title>Soil Listeria distribution.</title>
        <authorList>
            <person name="Liao J."/>
            <person name="Wiedmann M."/>
        </authorList>
    </citation>
    <scope>NUCLEOTIDE SEQUENCE [LARGE SCALE GENOMIC DNA]</scope>
    <source>
        <strain evidence="7 8">FSL L7-0245</strain>
        <strain evidence="6 9">FSL L7-0360</strain>
        <strain evidence="4 10">FSL L7-0978</strain>
        <strain evidence="5 11">FSL L7-0990</strain>
    </source>
</reference>
<evidence type="ECO:0000313" key="10">
    <source>
        <dbReference type="Proteomes" id="UP000539064"/>
    </source>
</evidence>
<dbReference type="Proteomes" id="UP000539064">
    <property type="component" value="Unassembled WGS sequence"/>
</dbReference>
<feature type="chain" id="PRO_5041572147" evidence="2">
    <location>
        <begin position="20"/>
        <end position="159"/>
    </location>
</feature>
<dbReference type="InterPro" id="IPR029051">
    <property type="entry name" value="DUF4352"/>
</dbReference>
<name>A0A7X1CN00_9LIST</name>
<dbReference type="Proteomes" id="UP000519573">
    <property type="component" value="Unassembled WGS sequence"/>
</dbReference>
<proteinExistence type="predicted"/>
<dbReference type="EMBL" id="JAARXI010000008">
    <property type="protein sequence ID" value="MBC2117816.1"/>
    <property type="molecule type" value="Genomic_DNA"/>
</dbReference>
<keyword evidence="1 2" id="KW-0732">Signal</keyword>
<evidence type="ECO:0000313" key="9">
    <source>
        <dbReference type="Proteomes" id="UP000529446"/>
    </source>
</evidence>
<gene>
    <name evidence="4" type="ORF">HCA52_15240</name>
    <name evidence="5" type="ORF">HCA55_14560</name>
    <name evidence="6" type="ORF">HCB06_14380</name>
    <name evidence="7" type="ORF">HCB26_14680</name>
</gene>
<dbReference type="InterPro" id="IPR029050">
    <property type="entry name" value="Immunoprotect_excell_Ig-like"/>
</dbReference>
<organism evidence="4 10">
    <name type="scientific">Listeria booriae</name>
    <dbReference type="NCBI Taxonomy" id="1552123"/>
    <lineage>
        <taxon>Bacteria</taxon>
        <taxon>Bacillati</taxon>
        <taxon>Bacillota</taxon>
        <taxon>Bacilli</taxon>
        <taxon>Bacillales</taxon>
        <taxon>Listeriaceae</taxon>
        <taxon>Listeria</taxon>
    </lineage>
</organism>
<evidence type="ECO:0000313" key="7">
    <source>
        <dbReference type="EMBL" id="MBC2167820.1"/>
    </source>
</evidence>
<evidence type="ECO:0000313" key="4">
    <source>
        <dbReference type="EMBL" id="MBC1794788.1"/>
    </source>
</evidence>
<feature type="domain" description="DUF4352" evidence="3">
    <location>
        <begin position="39"/>
        <end position="143"/>
    </location>
</feature>
<evidence type="ECO:0000256" key="1">
    <source>
        <dbReference type="ARBA" id="ARBA00022729"/>
    </source>
</evidence>
<feature type="signal peptide" evidence="2">
    <location>
        <begin position="1"/>
        <end position="19"/>
    </location>
</feature>
<evidence type="ECO:0000256" key="2">
    <source>
        <dbReference type="SAM" id="SignalP"/>
    </source>
</evidence>